<evidence type="ECO:0000313" key="4">
    <source>
        <dbReference type="Proteomes" id="UP000245790"/>
    </source>
</evidence>
<dbReference type="Proteomes" id="UP000245790">
    <property type="component" value="Unassembled WGS sequence"/>
</dbReference>
<organism evidence="3 4">
    <name type="scientific">Pleionea mediterranea</name>
    <dbReference type="NCBI Taxonomy" id="523701"/>
    <lineage>
        <taxon>Bacteria</taxon>
        <taxon>Pseudomonadati</taxon>
        <taxon>Pseudomonadota</taxon>
        <taxon>Gammaproteobacteria</taxon>
        <taxon>Oceanospirillales</taxon>
        <taxon>Pleioneaceae</taxon>
        <taxon>Pleionea</taxon>
    </lineage>
</organism>
<evidence type="ECO:0000256" key="1">
    <source>
        <dbReference type="SAM" id="MobiDB-lite"/>
    </source>
</evidence>
<feature type="region of interest" description="Disordered" evidence="1">
    <location>
        <begin position="248"/>
        <end position="272"/>
    </location>
</feature>
<keyword evidence="4" id="KW-1185">Reference proteome</keyword>
<feature type="chain" id="PRO_5016269822" evidence="2">
    <location>
        <begin position="23"/>
        <end position="297"/>
    </location>
</feature>
<dbReference type="AlphaFoldDB" id="A0A316FLB8"/>
<sequence>MNKLTAVSATLAVSLMTIPAMAKGSIDLNKLINKSDLIFKGEVTDITYKDSSEGLPHTFVTYRMDELIAGETKQKQVTLRFIGGKQTTGKSERYLHVSDVPEFEVGESDVLFVRKNNKIICPLVDCSSGRFRNLSGFIASEDGQPVVMNEKGSYQLSRQSMADQIGKTNRQKGRGRAVSNETGESKITPNKGSSPVDIDNFLISVKSKVTQQRSKGALTTMNFKSSDPSQGFSSGFFKAVAPLDQAMASPTKQASSNTKKAMMPLSNPGKSSFDLWEEEMLRKNGGDPVLGNTQDEH</sequence>
<gene>
    <name evidence="3" type="ORF">C8D97_108229</name>
</gene>
<dbReference type="OrthoDB" id="5698467at2"/>
<protein>
    <submittedName>
        <fullName evidence="3">Uncharacterized protein</fullName>
    </submittedName>
</protein>
<dbReference type="RefSeq" id="WP_109764109.1">
    <property type="nucleotide sequence ID" value="NZ_QGGU01000008.1"/>
</dbReference>
<feature type="signal peptide" evidence="2">
    <location>
        <begin position="1"/>
        <end position="22"/>
    </location>
</feature>
<evidence type="ECO:0000313" key="3">
    <source>
        <dbReference type="EMBL" id="PWK49319.1"/>
    </source>
</evidence>
<name>A0A316FLB8_9GAMM</name>
<keyword evidence="2" id="KW-0732">Signal</keyword>
<reference evidence="3 4" key="1">
    <citation type="submission" date="2018-05" db="EMBL/GenBank/DDBJ databases">
        <title>Genomic Encyclopedia of Type Strains, Phase IV (KMG-IV): sequencing the most valuable type-strain genomes for metagenomic binning, comparative biology and taxonomic classification.</title>
        <authorList>
            <person name="Goeker M."/>
        </authorList>
    </citation>
    <scope>NUCLEOTIDE SEQUENCE [LARGE SCALE GENOMIC DNA]</scope>
    <source>
        <strain evidence="3 4">DSM 25350</strain>
    </source>
</reference>
<accession>A0A316FLB8</accession>
<feature type="compositionally biased region" description="Polar residues" evidence="1">
    <location>
        <begin position="248"/>
        <end position="259"/>
    </location>
</feature>
<comment type="caution">
    <text evidence="3">The sequence shown here is derived from an EMBL/GenBank/DDBJ whole genome shotgun (WGS) entry which is preliminary data.</text>
</comment>
<proteinExistence type="predicted"/>
<dbReference type="EMBL" id="QGGU01000008">
    <property type="protein sequence ID" value="PWK49319.1"/>
    <property type="molecule type" value="Genomic_DNA"/>
</dbReference>
<evidence type="ECO:0000256" key="2">
    <source>
        <dbReference type="SAM" id="SignalP"/>
    </source>
</evidence>
<feature type="region of interest" description="Disordered" evidence="1">
    <location>
        <begin position="166"/>
        <end position="193"/>
    </location>
</feature>
<feature type="compositionally biased region" description="Polar residues" evidence="1">
    <location>
        <begin position="179"/>
        <end position="193"/>
    </location>
</feature>